<dbReference type="EMBL" id="PYDT01000002">
    <property type="protein sequence ID" value="THU69403.1"/>
    <property type="molecule type" value="Genomic_DNA"/>
</dbReference>
<organism evidence="2 3">
    <name type="scientific">Musa balbisiana</name>
    <name type="common">Banana</name>
    <dbReference type="NCBI Taxonomy" id="52838"/>
    <lineage>
        <taxon>Eukaryota</taxon>
        <taxon>Viridiplantae</taxon>
        <taxon>Streptophyta</taxon>
        <taxon>Embryophyta</taxon>
        <taxon>Tracheophyta</taxon>
        <taxon>Spermatophyta</taxon>
        <taxon>Magnoliopsida</taxon>
        <taxon>Liliopsida</taxon>
        <taxon>Zingiberales</taxon>
        <taxon>Musaceae</taxon>
        <taxon>Musa</taxon>
    </lineage>
</organism>
<sequence length="82" mass="9038">MAAPKTQWFSSLISSKGSFFFADEGKARGGGFGKKDKEEENRDESNDSGLAPPNNELQTQRRAARFAVELDGLNCFETVVLH</sequence>
<gene>
    <name evidence="2" type="ORF">C4D60_Mb08t14050</name>
</gene>
<feature type="compositionally biased region" description="Basic and acidic residues" evidence="1">
    <location>
        <begin position="23"/>
        <end position="45"/>
    </location>
</feature>
<accession>A0A4S8K3P2</accession>
<evidence type="ECO:0000256" key="1">
    <source>
        <dbReference type="SAM" id="MobiDB-lite"/>
    </source>
</evidence>
<evidence type="ECO:0000313" key="2">
    <source>
        <dbReference type="EMBL" id="THU69403.1"/>
    </source>
</evidence>
<comment type="caution">
    <text evidence="2">The sequence shown here is derived from an EMBL/GenBank/DDBJ whole genome shotgun (WGS) entry which is preliminary data.</text>
</comment>
<reference evidence="2 3" key="1">
    <citation type="journal article" date="2019" name="Nat. Plants">
        <title>Genome sequencing of Musa balbisiana reveals subgenome evolution and function divergence in polyploid bananas.</title>
        <authorList>
            <person name="Yao X."/>
        </authorList>
    </citation>
    <scope>NUCLEOTIDE SEQUENCE [LARGE SCALE GENOMIC DNA]</scope>
    <source>
        <strain evidence="3">cv. DH-PKW</strain>
        <tissue evidence="2">Leaves</tissue>
    </source>
</reference>
<dbReference type="Proteomes" id="UP000317650">
    <property type="component" value="Chromosome 8"/>
</dbReference>
<protein>
    <submittedName>
        <fullName evidence="2">Uncharacterized protein</fullName>
    </submittedName>
</protein>
<proteinExistence type="predicted"/>
<keyword evidence="3" id="KW-1185">Reference proteome</keyword>
<name>A0A4S8K3P2_MUSBA</name>
<evidence type="ECO:0000313" key="3">
    <source>
        <dbReference type="Proteomes" id="UP000317650"/>
    </source>
</evidence>
<feature type="region of interest" description="Disordered" evidence="1">
    <location>
        <begin position="22"/>
        <end position="57"/>
    </location>
</feature>
<dbReference type="AlphaFoldDB" id="A0A4S8K3P2"/>